<dbReference type="InterPro" id="IPR036388">
    <property type="entry name" value="WH-like_DNA-bd_sf"/>
</dbReference>
<dbReference type="GO" id="GO:0003677">
    <property type="term" value="F:DNA binding"/>
    <property type="evidence" value="ECO:0007669"/>
    <property type="project" value="UniProtKB-KW"/>
</dbReference>
<dbReference type="AlphaFoldDB" id="A0A1B7HK99"/>
<dbReference type="EMBL" id="LXEO01000047">
    <property type="protein sequence ID" value="OAT16047.1"/>
    <property type="molecule type" value="Genomic_DNA"/>
</dbReference>
<protein>
    <submittedName>
        <fullName evidence="3">Signal transduction response regulator</fullName>
    </submittedName>
</protein>
<dbReference type="PROSITE" id="PS00622">
    <property type="entry name" value="HTH_LUXR_1"/>
    <property type="match status" value="1"/>
</dbReference>
<keyword evidence="4" id="KW-1185">Reference proteome</keyword>
<comment type="caution">
    <text evidence="3">The sequence shown here is derived from an EMBL/GenBank/DDBJ whole genome shotgun (WGS) entry which is preliminary data.</text>
</comment>
<dbReference type="InterPro" id="IPR016032">
    <property type="entry name" value="Sig_transdc_resp-reg_C-effctor"/>
</dbReference>
<evidence type="ECO:0000256" key="1">
    <source>
        <dbReference type="ARBA" id="ARBA00023125"/>
    </source>
</evidence>
<dbReference type="SMART" id="SM00421">
    <property type="entry name" value="HTH_LUXR"/>
    <property type="match status" value="1"/>
</dbReference>
<accession>A0A1B7HK99</accession>
<dbReference type="Pfam" id="PF00196">
    <property type="entry name" value="GerE"/>
    <property type="match status" value="1"/>
</dbReference>
<dbReference type="RefSeq" id="WP_064555364.1">
    <property type="nucleotide sequence ID" value="NZ_LXEO01000047.1"/>
</dbReference>
<dbReference type="Proteomes" id="UP000078286">
    <property type="component" value="Unassembled WGS sequence"/>
</dbReference>
<dbReference type="Gene3D" id="1.10.10.10">
    <property type="entry name" value="Winged helix-like DNA-binding domain superfamily/Winged helix DNA-binding domain"/>
    <property type="match status" value="1"/>
</dbReference>
<sequence length="220" mass="24856">MKNTITISNELSQIMIVVPCVLTTAGIIHQLKIGPGIKEAINIIRNIDGAYDEVLKTPGSIVVLNISNSSKQLADEIRFIKWYRKEQPNRNIVIYTHNHKVSILKYLSSLGVRVIISQYELPTIFMELLIKSLSSSITLHSPMIKKILQEQLSCELTLCEIQVIEQLFLGHNVTQIAQHLGRDIRTVSSHKRHAMQKLGLHCDKDLHVLSCEITGKSLFL</sequence>
<evidence type="ECO:0000259" key="2">
    <source>
        <dbReference type="PROSITE" id="PS00622"/>
    </source>
</evidence>
<evidence type="ECO:0000313" key="4">
    <source>
        <dbReference type="Proteomes" id="UP000078286"/>
    </source>
</evidence>
<feature type="domain" description="HTH luxR-type" evidence="2">
    <location>
        <begin position="170"/>
        <end position="197"/>
    </location>
</feature>
<dbReference type="SUPFAM" id="SSF46894">
    <property type="entry name" value="C-terminal effector domain of the bipartite response regulators"/>
    <property type="match status" value="1"/>
</dbReference>
<dbReference type="GO" id="GO:0006355">
    <property type="term" value="P:regulation of DNA-templated transcription"/>
    <property type="evidence" value="ECO:0007669"/>
    <property type="project" value="InterPro"/>
</dbReference>
<dbReference type="PATRIC" id="fig|1354255.3.peg.3010"/>
<name>A0A1B7HK99_9ENTR</name>
<dbReference type="InterPro" id="IPR000792">
    <property type="entry name" value="Tscrpt_reg_LuxR_C"/>
</dbReference>
<proteinExistence type="predicted"/>
<organism evidence="3 4">
    <name type="scientific">Buttiauxella noackiae ATCC 51607</name>
    <dbReference type="NCBI Taxonomy" id="1354255"/>
    <lineage>
        <taxon>Bacteria</taxon>
        <taxon>Pseudomonadati</taxon>
        <taxon>Pseudomonadota</taxon>
        <taxon>Gammaproteobacteria</taxon>
        <taxon>Enterobacterales</taxon>
        <taxon>Enterobacteriaceae</taxon>
        <taxon>Buttiauxella</taxon>
    </lineage>
</organism>
<evidence type="ECO:0000313" key="3">
    <source>
        <dbReference type="EMBL" id="OAT16047.1"/>
    </source>
</evidence>
<keyword evidence="1" id="KW-0238">DNA-binding</keyword>
<reference evidence="3 4" key="1">
    <citation type="submission" date="2016-04" db="EMBL/GenBank/DDBJ databases">
        <title>ATOL: Assembling a taxonomically balanced genome-scale reconstruction of the evolutionary history of the Enterobacteriaceae.</title>
        <authorList>
            <person name="Plunkett G.III."/>
            <person name="Neeno-Eckwall E.C."/>
            <person name="Glasner J.D."/>
            <person name="Perna N.T."/>
        </authorList>
    </citation>
    <scope>NUCLEOTIDE SEQUENCE [LARGE SCALE GENOMIC DNA]</scope>
    <source>
        <strain evidence="3 4">ATCC 51607</strain>
    </source>
</reference>
<gene>
    <name evidence="3" type="ORF">M979_2924</name>
</gene>